<sequence>MTTFIQLHLLTAYPAANLNRDDTGAPKTVMMGGSERLRVSSQSLKRAWRTSDLFEEAMAGHIGKRTARIGREAAKIMIARGVNEKKAAEWGTKIANYFGKAKSAKEKELKEDPLLNTDTEQLVHISPFEWQRVEQLAERLGEEKREPTADELSLLTAQRMAVDISLFGRMLASSPEFNVEAVCQVAHAVGVSTTVVEDDFFTAVDDLRQDNGETGAGHMGEQGFGAALFYNYLCIDRDQLLKNLNNDEELTQRALRALTECALKVSPTGKQNSFASRAYASWALAEKGTEQPRTLAAAFYKPVYGDDHITQAISRITALRKNMDAVYQCRGNQVAELNALTGEGTLENFLGFVSA</sequence>
<protein>
    <submittedName>
        <fullName evidence="1">Type I-E CRISPR-associated protein Cas7/Cse4/CasC</fullName>
    </submittedName>
</protein>
<keyword evidence="2" id="KW-1185">Reference proteome</keyword>
<gene>
    <name evidence="1" type="primary">cas7e</name>
    <name evidence="1" type="ORF">CYR55_10960</name>
</gene>
<evidence type="ECO:0000313" key="2">
    <source>
        <dbReference type="Proteomes" id="UP000234240"/>
    </source>
</evidence>
<dbReference type="OrthoDB" id="5291250at2"/>
<organism evidence="1 2">
    <name type="scientific">Chimaeribacter californicus</name>
    <dbReference type="NCBI Taxonomy" id="2060067"/>
    <lineage>
        <taxon>Bacteria</taxon>
        <taxon>Pseudomonadati</taxon>
        <taxon>Pseudomonadota</taxon>
        <taxon>Gammaproteobacteria</taxon>
        <taxon>Enterobacterales</taxon>
        <taxon>Yersiniaceae</taxon>
        <taxon>Chimaeribacter</taxon>
    </lineage>
</organism>
<proteinExistence type="predicted"/>
<dbReference type="EMBL" id="PJZF01000008">
    <property type="protein sequence ID" value="PLR36723.1"/>
    <property type="molecule type" value="Genomic_DNA"/>
</dbReference>
<dbReference type="Pfam" id="PF09344">
    <property type="entry name" value="Cas_CT1975"/>
    <property type="match status" value="1"/>
</dbReference>
<accession>A0A2N5E5Z3</accession>
<dbReference type="AlphaFoldDB" id="A0A2N5E5Z3"/>
<name>A0A2N5E5Z3_9GAMM</name>
<comment type="caution">
    <text evidence="1">The sequence shown here is derived from an EMBL/GenBank/DDBJ whole genome shotgun (WGS) entry which is preliminary data.</text>
</comment>
<dbReference type="NCBIfam" id="TIGR01869">
    <property type="entry name" value="casC_Cse4"/>
    <property type="match status" value="1"/>
</dbReference>
<evidence type="ECO:0000313" key="1">
    <source>
        <dbReference type="EMBL" id="PLR36723.1"/>
    </source>
</evidence>
<dbReference type="InterPro" id="IPR010148">
    <property type="entry name" value="CRISPR-assoc_prot_CT1975"/>
</dbReference>
<reference evidence="1 2" key="1">
    <citation type="submission" date="2017-12" db="EMBL/GenBank/DDBJ databases">
        <title>Characterization of six clinical isolates of Enterochimera gen. nov., a novel genus of the Yersiniaciae family and the three species Enterochimera arupensis sp. nov., Enterochimera coloradensis sp. nov, and Enterochimera californica sp. nov.</title>
        <authorList>
            <person name="Rossi A."/>
            <person name="Fisher M."/>
        </authorList>
    </citation>
    <scope>NUCLEOTIDE SEQUENCE [LARGE SCALE GENOMIC DNA]</scope>
    <source>
        <strain evidence="2">2015-Iso6</strain>
    </source>
</reference>
<dbReference type="RefSeq" id="WP_101816184.1">
    <property type="nucleotide sequence ID" value="NZ_PJZF01000008.1"/>
</dbReference>
<dbReference type="Proteomes" id="UP000234240">
    <property type="component" value="Unassembled WGS sequence"/>
</dbReference>